<organism evidence="9 10">
    <name type="scientific">Emiliania huxleyi (strain CCMP1516)</name>
    <dbReference type="NCBI Taxonomy" id="280463"/>
    <lineage>
        <taxon>Eukaryota</taxon>
        <taxon>Haptista</taxon>
        <taxon>Haptophyta</taxon>
        <taxon>Prymnesiophyceae</taxon>
        <taxon>Isochrysidales</taxon>
        <taxon>Noelaerhabdaceae</taxon>
        <taxon>Emiliania</taxon>
    </lineage>
</organism>
<keyword evidence="10" id="KW-1185">Reference proteome</keyword>
<evidence type="ECO:0000256" key="2">
    <source>
        <dbReference type="ARBA" id="ARBA00022448"/>
    </source>
</evidence>
<dbReference type="GO" id="GO:0005254">
    <property type="term" value="F:chloride channel activity"/>
    <property type="evidence" value="ECO:0007669"/>
    <property type="project" value="InterPro"/>
</dbReference>
<dbReference type="RefSeq" id="XP_005793931.1">
    <property type="nucleotide sequence ID" value="XM_005793874.1"/>
</dbReference>
<feature type="region of interest" description="Disordered" evidence="8">
    <location>
        <begin position="391"/>
        <end position="433"/>
    </location>
</feature>
<dbReference type="EnsemblProtists" id="EOD41502">
    <property type="protein sequence ID" value="EOD41502"/>
    <property type="gene ID" value="EMIHUDRAFT_460918"/>
</dbReference>
<dbReference type="Proteomes" id="UP000013827">
    <property type="component" value="Unassembled WGS sequence"/>
</dbReference>
<dbReference type="AlphaFoldDB" id="A0A0D3L0G7"/>
<evidence type="ECO:0000256" key="6">
    <source>
        <dbReference type="ARBA" id="ARBA00023065"/>
    </source>
</evidence>
<feature type="compositionally biased region" description="Basic and acidic residues" evidence="8">
    <location>
        <begin position="399"/>
        <end position="433"/>
    </location>
</feature>
<sequence length="433" mass="48503">MVVTLVATGLLLPTPALRQLRSGVPLSSLLDDLAEEASNSWLMRFLNRPKEDAALQYEQQGYNTLEGMSTRLEVERSPISEQPVMFTTSLDGTDPSFDFERWEVHRSQARYGRLVLGILFGKTTQRIGPTVLAVCLFSSLVFAYNNVFLAATQFIAVNPLYPELQLPLTPFELTAPVLGLLLVFRTDTAYERFSLGSQLAWEIAALCERAAAEDLIQACTLVHGWIMTSYLRGGLDRRRSAPIDEMQEALLRAALGVEEGEEEEEGGGEARTDAAEPAPAPSPYLWISAMAVAADLAKCEKLVSTPIPLGYTRSSVRFLWIWITLLPFALSRTFADFQAGTWWEDKPRHVDIAVQIEEPFAILPLHVQHQWLLRDAEQTRWLMRYGSRQRVRRAGAAARRGEDRGREEDSSEQDRSEPERPPPEAAVKGEVES</sequence>
<proteinExistence type="predicted"/>
<keyword evidence="7" id="KW-0472">Membrane</keyword>
<evidence type="ECO:0000256" key="5">
    <source>
        <dbReference type="ARBA" id="ARBA00022989"/>
    </source>
</evidence>
<evidence type="ECO:0000256" key="8">
    <source>
        <dbReference type="SAM" id="MobiDB-lite"/>
    </source>
</evidence>
<dbReference type="HOGENOM" id="CLU_633762_0_0_1"/>
<dbReference type="GO" id="GO:0005886">
    <property type="term" value="C:plasma membrane"/>
    <property type="evidence" value="ECO:0007669"/>
    <property type="project" value="UniProtKB-SubCell"/>
</dbReference>
<reference evidence="9" key="2">
    <citation type="submission" date="2024-10" db="UniProtKB">
        <authorList>
            <consortium name="EnsemblProtists"/>
        </authorList>
    </citation>
    <scope>IDENTIFICATION</scope>
</reference>
<dbReference type="PANTHER" id="PTHR33281:SF19">
    <property type="entry name" value="VOLTAGE-DEPENDENT ANION CHANNEL-FORMING PROTEIN YNEE"/>
    <property type="match status" value="1"/>
</dbReference>
<name>A0A0D3L0G7_EMIH1</name>
<accession>A0A0D3L0G7</accession>
<evidence type="ECO:0000256" key="3">
    <source>
        <dbReference type="ARBA" id="ARBA00022475"/>
    </source>
</evidence>
<comment type="subcellular location">
    <subcellularLocation>
        <location evidence="1">Cell membrane</location>
        <topology evidence="1">Multi-pass membrane protein</topology>
    </subcellularLocation>
</comment>
<keyword evidence="3" id="KW-1003">Cell membrane</keyword>
<evidence type="ECO:0000313" key="10">
    <source>
        <dbReference type="Proteomes" id="UP000013827"/>
    </source>
</evidence>
<keyword evidence="2" id="KW-0813">Transport</keyword>
<keyword evidence="4" id="KW-0812">Transmembrane</keyword>
<dbReference type="Pfam" id="PF25539">
    <property type="entry name" value="Bestrophin_2"/>
    <property type="match status" value="2"/>
</dbReference>
<evidence type="ECO:0000256" key="1">
    <source>
        <dbReference type="ARBA" id="ARBA00004651"/>
    </source>
</evidence>
<feature type="region of interest" description="Disordered" evidence="8">
    <location>
        <begin position="257"/>
        <end position="278"/>
    </location>
</feature>
<evidence type="ECO:0000313" key="9">
    <source>
        <dbReference type="EnsemblProtists" id="EOD41502"/>
    </source>
</evidence>
<keyword evidence="5" id="KW-1133">Transmembrane helix</keyword>
<evidence type="ECO:0000256" key="4">
    <source>
        <dbReference type="ARBA" id="ARBA00022692"/>
    </source>
</evidence>
<dbReference type="GeneID" id="17286772"/>
<evidence type="ECO:0000256" key="7">
    <source>
        <dbReference type="ARBA" id="ARBA00023136"/>
    </source>
</evidence>
<dbReference type="PaxDb" id="2903-EOD41502"/>
<dbReference type="PANTHER" id="PTHR33281">
    <property type="entry name" value="UPF0187 PROTEIN YNEE"/>
    <property type="match status" value="1"/>
</dbReference>
<protein>
    <submittedName>
        <fullName evidence="9">Uncharacterized protein</fullName>
    </submittedName>
</protein>
<dbReference type="KEGG" id="ehx:EMIHUDRAFT_460918"/>
<reference evidence="10" key="1">
    <citation type="journal article" date="2013" name="Nature">
        <title>Pan genome of the phytoplankton Emiliania underpins its global distribution.</title>
        <authorList>
            <person name="Read B.A."/>
            <person name="Kegel J."/>
            <person name="Klute M.J."/>
            <person name="Kuo A."/>
            <person name="Lefebvre S.C."/>
            <person name="Maumus F."/>
            <person name="Mayer C."/>
            <person name="Miller J."/>
            <person name="Monier A."/>
            <person name="Salamov A."/>
            <person name="Young J."/>
            <person name="Aguilar M."/>
            <person name="Claverie J.M."/>
            <person name="Frickenhaus S."/>
            <person name="Gonzalez K."/>
            <person name="Herman E.K."/>
            <person name="Lin Y.C."/>
            <person name="Napier J."/>
            <person name="Ogata H."/>
            <person name="Sarno A.F."/>
            <person name="Shmutz J."/>
            <person name="Schroeder D."/>
            <person name="de Vargas C."/>
            <person name="Verret F."/>
            <person name="von Dassow P."/>
            <person name="Valentin K."/>
            <person name="Van de Peer Y."/>
            <person name="Wheeler G."/>
            <person name="Dacks J.B."/>
            <person name="Delwiche C.F."/>
            <person name="Dyhrman S.T."/>
            <person name="Glockner G."/>
            <person name="John U."/>
            <person name="Richards T."/>
            <person name="Worden A.Z."/>
            <person name="Zhang X."/>
            <person name="Grigoriev I.V."/>
            <person name="Allen A.E."/>
            <person name="Bidle K."/>
            <person name="Borodovsky M."/>
            <person name="Bowler C."/>
            <person name="Brownlee C."/>
            <person name="Cock J.M."/>
            <person name="Elias M."/>
            <person name="Gladyshev V.N."/>
            <person name="Groth M."/>
            <person name="Guda C."/>
            <person name="Hadaegh A."/>
            <person name="Iglesias-Rodriguez M.D."/>
            <person name="Jenkins J."/>
            <person name="Jones B.M."/>
            <person name="Lawson T."/>
            <person name="Leese F."/>
            <person name="Lindquist E."/>
            <person name="Lobanov A."/>
            <person name="Lomsadze A."/>
            <person name="Malik S.B."/>
            <person name="Marsh M.E."/>
            <person name="Mackinder L."/>
            <person name="Mock T."/>
            <person name="Mueller-Roeber B."/>
            <person name="Pagarete A."/>
            <person name="Parker M."/>
            <person name="Probert I."/>
            <person name="Quesneville H."/>
            <person name="Raines C."/>
            <person name="Rensing S.A."/>
            <person name="Riano-Pachon D.M."/>
            <person name="Richier S."/>
            <person name="Rokitta S."/>
            <person name="Shiraiwa Y."/>
            <person name="Soanes D.M."/>
            <person name="van der Giezen M."/>
            <person name="Wahlund T.M."/>
            <person name="Williams B."/>
            <person name="Wilson W."/>
            <person name="Wolfe G."/>
            <person name="Wurch L.L."/>
        </authorList>
    </citation>
    <scope>NUCLEOTIDE SEQUENCE</scope>
</reference>
<dbReference type="STRING" id="2903.R1E283"/>
<feature type="compositionally biased region" description="Acidic residues" evidence="8">
    <location>
        <begin position="258"/>
        <end position="267"/>
    </location>
</feature>
<keyword evidence="6" id="KW-0406">Ion transport</keyword>
<dbReference type="InterPro" id="IPR044669">
    <property type="entry name" value="YneE/VCCN1/2-like"/>
</dbReference>